<dbReference type="OrthoDB" id="2125658at2759"/>
<dbReference type="Pfam" id="PF08683">
    <property type="entry name" value="CAMSAP_CKK"/>
    <property type="match status" value="1"/>
</dbReference>
<dbReference type="PANTHER" id="PTHR21595:SF0">
    <property type="entry name" value="PATRONIN"/>
    <property type="match status" value="1"/>
</dbReference>
<dbReference type="STRING" id="1754190.A0A1Y2BI90"/>
<gene>
    <name evidence="3" type="ORF">LY90DRAFT_64974</name>
</gene>
<protein>
    <submittedName>
        <fullName evidence="3">PRC-barrel-containing protein-like protein</fullName>
    </submittedName>
</protein>
<dbReference type="GO" id="GO:0036449">
    <property type="term" value="C:microtubule minus-end"/>
    <property type="evidence" value="ECO:0007669"/>
    <property type="project" value="TreeGrafter"/>
</dbReference>
<feature type="compositionally biased region" description="Basic and acidic residues" evidence="1">
    <location>
        <begin position="25"/>
        <end position="39"/>
    </location>
</feature>
<dbReference type="InterPro" id="IPR011033">
    <property type="entry name" value="PRC_barrel-like_sf"/>
</dbReference>
<feature type="region of interest" description="Disordered" evidence="1">
    <location>
        <begin position="1"/>
        <end position="39"/>
    </location>
</feature>
<dbReference type="AlphaFoldDB" id="A0A1Y2BI90"/>
<dbReference type="PROSITE" id="PS51508">
    <property type="entry name" value="CKK"/>
    <property type="match status" value="1"/>
</dbReference>
<dbReference type="InterPro" id="IPR038209">
    <property type="entry name" value="CKK_dom_sf"/>
</dbReference>
<dbReference type="InterPro" id="IPR032940">
    <property type="entry name" value="CAMSAP"/>
</dbReference>
<dbReference type="EMBL" id="MCOG01000154">
    <property type="protein sequence ID" value="ORY34509.1"/>
    <property type="molecule type" value="Genomic_DNA"/>
</dbReference>
<evidence type="ECO:0000313" key="3">
    <source>
        <dbReference type="EMBL" id="ORY34509.1"/>
    </source>
</evidence>
<keyword evidence="4" id="KW-1185">Reference proteome</keyword>
<dbReference type="PANTHER" id="PTHR21595">
    <property type="entry name" value="PATRONIN"/>
    <property type="match status" value="1"/>
</dbReference>
<dbReference type="Proteomes" id="UP000193920">
    <property type="component" value="Unassembled WGS sequence"/>
</dbReference>
<dbReference type="SUPFAM" id="SSF50346">
    <property type="entry name" value="PRC-barrel domain"/>
    <property type="match status" value="1"/>
</dbReference>
<reference evidence="3 4" key="1">
    <citation type="submission" date="2016-08" db="EMBL/GenBank/DDBJ databases">
        <title>A Parts List for Fungal Cellulosomes Revealed by Comparative Genomics.</title>
        <authorList>
            <consortium name="DOE Joint Genome Institute"/>
            <person name="Haitjema C.H."/>
            <person name="Gilmore S.P."/>
            <person name="Henske J.K."/>
            <person name="Solomon K.V."/>
            <person name="De Groot R."/>
            <person name="Kuo A."/>
            <person name="Mondo S.J."/>
            <person name="Salamov A.A."/>
            <person name="Labutti K."/>
            <person name="Zhao Z."/>
            <person name="Chiniquy J."/>
            <person name="Barry K."/>
            <person name="Brewer H.M."/>
            <person name="Purvine S.O."/>
            <person name="Wright A.T."/>
            <person name="Boxma B."/>
            <person name="Van Alen T."/>
            <person name="Hackstein J.H."/>
            <person name="Baker S.E."/>
            <person name="Grigoriev I.V."/>
            <person name="O'Malley M.A."/>
        </authorList>
    </citation>
    <scope>NUCLEOTIDE SEQUENCE [LARGE SCALE GENOMIC DNA]</scope>
    <source>
        <strain evidence="3 4">G1</strain>
    </source>
</reference>
<evidence type="ECO:0000313" key="4">
    <source>
        <dbReference type="Proteomes" id="UP000193920"/>
    </source>
</evidence>
<accession>A0A1Y2BI90</accession>
<proteinExistence type="predicted"/>
<dbReference type="GO" id="GO:0005516">
    <property type="term" value="F:calmodulin binding"/>
    <property type="evidence" value="ECO:0007669"/>
    <property type="project" value="InterPro"/>
</dbReference>
<sequence length="258" mass="29405">MSRKASNVRKNSEKKLNSSKSESSSIKEKKIVKKSSVDEKEIQNKKQFISINNKSNLLTENSTSIMVTEPVDVNSKSTEKEIDSEMVNEIPEETAAVTADFTPTPVPPSVKIGSNHHIKSNIHMRKFKLPNNKNLMKNALNTILGGKINEKVRKEAIQSLEHSDQNHFIILFQNNEQHIFRGLYSFNPENDQSVQRIYSVNGNKSNLLPEVINPSDVYEYYKYDTGSRSFQKVHTKSFQRTTHACALIPSYFKRGSKK</sequence>
<dbReference type="GO" id="GO:0031122">
    <property type="term" value="P:cytoplasmic microtubule organization"/>
    <property type="evidence" value="ECO:0007669"/>
    <property type="project" value="TreeGrafter"/>
</dbReference>
<dbReference type="GO" id="GO:0051011">
    <property type="term" value="F:microtubule minus-end binding"/>
    <property type="evidence" value="ECO:0007669"/>
    <property type="project" value="TreeGrafter"/>
</dbReference>
<comment type="caution">
    <text evidence="3">The sequence shown here is derived from an EMBL/GenBank/DDBJ whole genome shotgun (WGS) entry which is preliminary data.</text>
</comment>
<dbReference type="SMART" id="SM01051">
    <property type="entry name" value="CAMSAP_CKK"/>
    <property type="match status" value="1"/>
</dbReference>
<evidence type="ECO:0000256" key="1">
    <source>
        <dbReference type="SAM" id="MobiDB-lite"/>
    </source>
</evidence>
<feature type="domain" description="CKK" evidence="2">
    <location>
        <begin position="120"/>
        <end position="258"/>
    </location>
</feature>
<dbReference type="Gene3D" id="3.10.20.360">
    <property type="entry name" value="CKK domain"/>
    <property type="match status" value="1"/>
</dbReference>
<organism evidence="3 4">
    <name type="scientific">Neocallimastix californiae</name>
    <dbReference type="NCBI Taxonomy" id="1754190"/>
    <lineage>
        <taxon>Eukaryota</taxon>
        <taxon>Fungi</taxon>
        <taxon>Fungi incertae sedis</taxon>
        <taxon>Chytridiomycota</taxon>
        <taxon>Chytridiomycota incertae sedis</taxon>
        <taxon>Neocallimastigomycetes</taxon>
        <taxon>Neocallimastigales</taxon>
        <taxon>Neocallimastigaceae</taxon>
        <taxon>Neocallimastix</taxon>
    </lineage>
</organism>
<dbReference type="InterPro" id="IPR014797">
    <property type="entry name" value="CKK_CAMSAP"/>
</dbReference>
<evidence type="ECO:0000259" key="2">
    <source>
        <dbReference type="PROSITE" id="PS51508"/>
    </source>
</evidence>
<name>A0A1Y2BI90_9FUNG</name>
<dbReference type="GO" id="GO:0007026">
    <property type="term" value="P:negative regulation of microtubule depolymerization"/>
    <property type="evidence" value="ECO:0007669"/>
    <property type="project" value="TreeGrafter"/>
</dbReference>